<proteinExistence type="predicted"/>
<dbReference type="InterPro" id="IPR012337">
    <property type="entry name" value="RNaseH-like_sf"/>
</dbReference>
<evidence type="ECO:0000313" key="4">
    <source>
        <dbReference type="Proteomes" id="UP001160148"/>
    </source>
</evidence>
<dbReference type="Proteomes" id="UP001160148">
    <property type="component" value="Unassembled WGS sequence"/>
</dbReference>
<dbReference type="AlphaFoldDB" id="A0AAV0W6S9"/>
<feature type="domain" description="Reverse transcriptase" evidence="1">
    <location>
        <begin position="1"/>
        <end position="230"/>
    </location>
</feature>
<dbReference type="PROSITE" id="PS50879">
    <property type="entry name" value="RNASE_H_1"/>
    <property type="match status" value="1"/>
</dbReference>
<dbReference type="Gene3D" id="3.30.420.10">
    <property type="entry name" value="Ribonuclease H-like superfamily/Ribonuclease H"/>
    <property type="match status" value="1"/>
</dbReference>
<dbReference type="Pfam" id="PF00075">
    <property type="entry name" value="RNase_H"/>
    <property type="match status" value="1"/>
</dbReference>
<dbReference type="Pfam" id="PF00078">
    <property type="entry name" value="RVT_1"/>
    <property type="match status" value="1"/>
</dbReference>
<gene>
    <name evidence="3" type="ORF">MEUPH1_LOCUS7878</name>
</gene>
<keyword evidence="4" id="KW-1185">Reference proteome</keyword>
<dbReference type="InterPro" id="IPR000477">
    <property type="entry name" value="RT_dom"/>
</dbReference>
<organism evidence="3 4">
    <name type="scientific">Macrosiphum euphorbiae</name>
    <name type="common">potato aphid</name>
    <dbReference type="NCBI Taxonomy" id="13131"/>
    <lineage>
        <taxon>Eukaryota</taxon>
        <taxon>Metazoa</taxon>
        <taxon>Ecdysozoa</taxon>
        <taxon>Arthropoda</taxon>
        <taxon>Hexapoda</taxon>
        <taxon>Insecta</taxon>
        <taxon>Pterygota</taxon>
        <taxon>Neoptera</taxon>
        <taxon>Paraneoptera</taxon>
        <taxon>Hemiptera</taxon>
        <taxon>Sternorrhyncha</taxon>
        <taxon>Aphidomorpha</taxon>
        <taxon>Aphidoidea</taxon>
        <taxon>Aphididae</taxon>
        <taxon>Macrosiphini</taxon>
        <taxon>Macrosiphum</taxon>
    </lineage>
</organism>
<dbReference type="SUPFAM" id="SSF53098">
    <property type="entry name" value="Ribonuclease H-like"/>
    <property type="match status" value="1"/>
</dbReference>
<dbReference type="EMBL" id="CARXXK010000001">
    <property type="protein sequence ID" value="CAI6351544.1"/>
    <property type="molecule type" value="Genomic_DNA"/>
</dbReference>
<evidence type="ECO:0000313" key="3">
    <source>
        <dbReference type="EMBL" id="CAI6351544.1"/>
    </source>
</evidence>
<evidence type="ECO:0008006" key="5">
    <source>
        <dbReference type="Google" id="ProtNLM"/>
    </source>
</evidence>
<sequence>MSKVLEKIINKRLIWFLESTNRISNQQCGFRRNYSTMDNLSSLHTDICTAFKSNQHLILISLDLQKAYDMVWRDRVLSTLIKWDINGHMFKFLSNFLTNRSFRVKIQNTLSNSHYIENGLPQESALSVSLFLVAINDIGNNLPSPVKYKLFADDCNIYCSGTSLATSSQLLQESLNTLALWSSKTGFIFSPSKTQGIIFNKKKNSPSPSITLNMTQLNFSENLRILGLTFDHKLSWKTHIKKLKTSCMGRMNIIKTLSNLSWGSDQNSLILIYKSLILSLMNYGSVIYGTAKATTLSSLDPIHNQGIRLATGSFKTSPVASILCNAGEPPLQIIRDSNTIKYMIKISNQPKHISFSNFHQNFPYTKAKTPTTIFENLNRIKKNINLNIDLTKKSLFPIQAPWTWSPDINTDLLKYNKNTTANSSIVALFYESVEFLYYDYTLIYTDASKSINGTGFAIVDGQQAKTFRLPSFSSIFTAESYALYMAVQFVVQSDYKYSLIISDSLSALISLQDHHPQNEVIQLTKDLISSSKNKIKFMWVPSHIGIPGNEKADKMANEAVTSTTSTIINKIPSKDLLNEAHKRIIKTWQNHWDSIPSSNKLRNIKKSISKWAYPENASRREQIVINRSRIGHSHITHSYLITKETPPLCDTCKIPLTMAHIIIVCPKFSTARFLLNNPRSIEEALSQQNSDNIFKFFKKIELDKKL</sequence>
<accession>A0AAV0W6S9</accession>
<dbReference type="PROSITE" id="PS50878">
    <property type="entry name" value="RT_POL"/>
    <property type="match status" value="1"/>
</dbReference>
<dbReference type="InterPro" id="IPR036397">
    <property type="entry name" value="RNaseH_sf"/>
</dbReference>
<reference evidence="3 4" key="1">
    <citation type="submission" date="2023-01" db="EMBL/GenBank/DDBJ databases">
        <authorList>
            <person name="Whitehead M."/>
        </authorList>
    </citation>
    <scope>NUCLEOTIDE SEQUENCE [LARGE SCALE GENOMIC DNA]</scope>
</reference>
<evidence type="ECO:0000259" key="2">
    <source>
        <dbReference type="PROSITE" id="PS50879"/>
    </source>
</evidence>
<protein>
    <recommendedName>
        <fullName evidence="5">RNA-directed DNA polymerase</fullName>
    </recommendedName>
</protein>
<dbReference type="PANTHER" id="PTHR33481:SF1">
    <property type="entry name" value="ENDONUCLEASE_EXONUCLEASE_PHOSPHATASE DOMAIN-CONTAINING PROTEIN-RELATED"/>
    <property type="match status" value="1"/>
</dbReference>
<feature type="domain" description="RNase H type-1" evidence="2">
    <location>
        <begin position="437"/>
        <end position="561"/>
    </location>
</feature>
<comment type="caution">
    <text evidence="3">The sequence shown here is derived from an EMBL/GenBank/DDBJ whole genome shotgun (WGS) entry which is preliminary data.</text>
</comment>
<dbReference type="InterPro" id="IPR002156">
    <property type="entry name" value="RNaseH_domain"/>
</dbReference>
<dbReference type="GO" id="GO:0004523">
    <property type="term" value="F:RNA-DNA hybrid ribonuclease activity"/>
    <property type="evidence" value="ECO:0007669"/>
    <property type="project" value="InterPro"/>
</dbReference>
<dbReference type="GO" id="GO:0003676">
    <property type="term" value="F:nucleic acid binding"/>
    <property type="evidence" value="ECO:0007669"/>
    <property type="project" value="InterPro"/>
</dbReference>
<name>A0AAV0W6S9_9HEMI</name>
<dbReference type="PANTHER" id="PTHR33481">
    <property type="entry name" value="REVERSE TRANSCRIPTASE"/>
    <property type="match status" value="1"/>
</dbReference>
<dbReference type="CDD" id="cd01650">
    <property type="entry name" value="RT_nLTR_like"/>
    <property type="match status" value="1"/>
</dbReference>
<dbReference type="CDD" id="cd09276">
    <property type="entry name" value="Rnase_HI_RT_non_LTR"/>
    <property type="match status" value="1"/>
</dbReference>
<evidence type="ECO:0000259" key="1">
    <source>
        <dbReference type="PROSITE" id="PS50878"/>
    </source>
</evidence>